<name>A0ABX7N759_9BACT</name>
<protein>
    <recommendedName>
        <fullName evidence="4">Lipoprotein</fullName>
    </recommendedName>
</protein>
<evidence type="ECO:0000256" key="1">
    <source>
        <dbReference type="SAM" id="SignalP"/>
    </source>
</evidence>
<reference evidence="2 3" key="1">
    <citation type="submission" date="2021-02" db="EMBL/GenBank/DDBJ databases">
        <title>De Novo genome assembly of isolated myxobacteria.</title>
        <authorList>
            <person name="Stevens D.C."/>
        </authorList>
    </citation>
    <scope>NUCLEOTIDE SEQUENCE [LARGE SCALE GENOMIC DNA]</scope>
    <source>
        <strain evidence="2 3">SCHIC003</strain>
    </source>
</reference>
<feature type="chain" id="PRO_5045816016" description="Lipoprotein" evidence="1">
    <location>
        <begin position="23"/>
        <end position="757"/>
    </location>
</feature>
<dbReference type="RefSeq" id="WP_206713918.1">
    <property type="nucleotide sequence ID" value="NZ_CP071091.1"/>
</dbReference>
<organism evidence="2 3">
    <name type="scientific">Myxococcus landrumensis</name>
    <dbReference type="NCBI Taxonomy" id="2813577"/>
    <lineage>
        <taxon>Bacteria</taxon>
        <taxon>Pseudomonadati</taxon>
        <taxon>Myxococcota</taxon>
        <taxon>Myxococcia</taxon>
        <taxon>Myxococcales</taxon>
        <taxon>Cystobacterineae</taxon>
        <taxon>Myxococcaceae</taxon>
        <taxon>Myxococcus</taxon>
    </lineage>
</organism>
<proteinExistence type="predicted"/>
<evidence type="ECO:0008006" key="4">
    <source>
        <dbReference type="Google" id="ProtNLM"/>
    </source>
</evidence>
<keyword evidence="3" id="KW-1185">Reference proteome</keyword>
<feature type="signal peptide" evidence="1">
    <location>
        <begin position="1"/>
        <end position="22"/>
    </location>
</feature>
<keyword evidence="1" id="KW-0732">Signal</keyword>
<dbReference type="EMBL" id="CP071091">
    <property type="protein sequence ID" value="QSQ12188.1"/>
    <property type="molecule type" value="Genomic_DNA"/>
</dbReference>
<accession>A0ABX7N759</accession>
<gene>
    <name evidence="2" type="ORF">JY572_27985</name>
</gene>
<evidence type="ECO:0000313" key="2">
    <source>
        <dbReference type="EMBL" id="QSQ12188.1"/>
    </source>
</evidence>
<evidence type="ECO:0000313" key="3">
    <source>
        <dbReference type="Proteomes" id="UP000663090"/>
    </source>
</evidence>
<sequence length="757" mass="83363">MKPLLVGLMGLALVLESAPARACGPFFESPIYVHSTHPDRPFEAFAAGRLGVLQGTFQPMYLAYAWRVMMAVPTTPEEQRHAVESWARWQEDVPGGAEKEAARWLAARAEVLPSTPPATPPQLFVEQDYGRLPYIHGDAFLRAEKTLRVLATEWKQHPALVAEWVRNQDVVFGAGSALDVLAPALDGGLPASVQARRRAEHAYQQASSDFYGRRFAEAAQGFQQISQDQGSPYRALAAYLVARVQVRQALLERSEDGRPLSEASPEFVARLTEAEKVMAQVLAAPELREVHPATLRLRNLVRSRLQPDALTCELLGRGVQPGTGAALGVELIDLNLGLKRWLDDDEKSSQPLCAGLTGAAKELSEWLAVTYVPPLLADSQREPRARRNYALAVARWGKTRQVPWLVAALQSARVDSPGLREVLEAAAQVPVKSPATMTLVYRSAHLLRELGDVAAARARLARVPPEMSRESVSSDNLLRDERFALAGDWDEAVSHALRSAAGMEGNGFSDALDVPLTERSRVLDWAAVRALNPRLTAKQMSELAEKSSLPPAIRHQLRWTAFTRAVVVEDHETLLAVAKVLEKTEPIAHVGLSAVLRHTSREERLFEAQFLLMDSLGATPELKAGEDGVKDAGLSSEDAETYVREMLTYGKIGWCTSSTETPTTALSFLTEEETRAAREEWSKVVAAGSSMSYLGRAALAWAQAHPKDPRSPVALYRVVRASKKSCAERTPEARDAFRLLHRRYGKSDLAKKSKYYH</sequence>
<dbReference type="Proteomes" id="UP000663090">
    <property type="component" value="Chromosome"/>
</dbReference>